<accession>A0A9X2BER1</accession>
<keyword evidence="3 4" id="KW-0067">ATP-binding</keyword>
<dbReference type="GO" id="GO:0009432">
    <property type="term" value="P:SOS response"/>
    <property type="evidence" value="ECO:0007669"/>
    <property type="project" value="TreeGrafter"/>
</dbReference>
<dbReference type="Gene3D" id="3.30.470.20">
    <property type="entry name" value="ATP-grasp fold, B domain"/>
    <property type="match status" value="1"/>
</dbReference>
<evidence type="ECO:0000256" key="1">
    <source>
        <dbReference type="ARBA" id="ARBA00022723"/>
    </source>
</evidence>
<keyword evidence="7" id="KW-1185">Reference proteome</keyword>
<comment type="caution">
    <text evidence="6">The sequence shown here is derived from an EMBL/GenBank/DDBJ whole genome shotgun (WGS) entry which is preliminary data.</text>
</comment>
<keyword evidence="2 4" id="KW-0547">Nucleotide-binding</keyword>
<dbReference type="PROSITE" id="PS50975">
    <property type="entry name" value="ATP_GRASP"/>
    <property type="match status" value="1"/>
</dbReference>
<dbReference type="RefSeq" id="WP_248253316.1">
    <property type="nucleotide sequence ID" value="NZ_JAIWJX010000002.1"/>
</dbReference>
<reference evidence="6" key="1">
    <citation type="submission" date="2021-09" db="EMBL/GenBank/DDBJ databases">
        <title>Genome analysis of Fictibacillus sp. KIGAM418 isolated from marine sediment.</title>
        <authorList>
            <person name="Seo M.-J."/>
            <person name="Cho E.-S."/>
            <person name="Hwang C.Y."/>
        </authorList>
    </citation>
    <scope>NUCLEOTIDE SEQUENCE</scope>
    <source>
        <strain evidence="6">KIGAM418</strain>
    </source>
</reference>
<dbReference type="InterPro" id="IPR004666">
    <property type="entry name" value="Rp_bS6_RimK/Lys_biosynth_LsyX"/>
</dbReference>
<dbReference type="InterPro" id="IPR013651">
    <property type="entry name" value="ATP-grasp_RimK-type"/>
</dbReference>
<dbReference type="GO" id="GO:0005524">
    <property type="term" value="F:ATP binding"/>
    <property type="evidence" value="ECO:0007669"/>
    <property type="project" value="UniProtKB-UniRule"/>
</dbReference>
<dbReference type="NCBIfam" id="TIGR00768">
    <property type="entry name" value="rimK_fam"/>
    <property type="match status" value="1"/>
</dbReference>
<evidence type="ECO:0000313" key="6">
    <source>
        <dbReference type="EMBL" id="MCK6257935.1"/>
    </source>
</evidence>
<dbReference type="EMBL" id="JAIWJX010000002">
    <property type="protein sequence ID" value="MCK6257935.1"/>
    <property type="molecule type" value="Genomic_DNA"/>
</dbReference>
<evidence type="ECO:0000256" key="2">
    <source>
        <dbReference type="ARBA" id="ARBA00022741"/>
    </source>
</evidence>
<dbReference type="Proteomes" id="UP001139011">
    <property type="component" value="Unassembled WGS sequence"/>
</dbReference>
<dbReference type="SUPFAM" id="SSF56059">
    <property type="entry name" value="Glutathione synthetase ATP-binding domain-like"/>
    <property type="match status" value="1"/>
</dbReference>
<keyword evidence="1" id="KW-0479">Metal-binding</keyword>
<dbReference type="GO" id="GO:0018169">
    <property type="term" value="F:ribosomal S6-glutamic acid ligase activity"/>
    <property type="evidence" value="ECO:0007669"/>
    <property type="project" value="TreeGrafter"/>
</dbReference>
<dbReference type="Gene3D" id="3.40.50.20">
    <property type="match status" value="1"/>
</dbReference>
<evidence type="ECO:0000259" key="5">
    <source>
        <dbReference type="PROSITE" id="PS50975"/>
    </source>
</evidence>
<organism evidence="6 7">
    <name type="scientific">Fictibacillus marinisediminis</name>
    <dbReference type="NCBI Taxonomy" id="2878389"/>
    <lineage>
        <taxon>Bacteria</taxon>
        <taxon>Bacillati</taxon>
        <taxon>Bacillota</taxon>
        <taxon>Bacilli</taxon>
        <taxon>Bacillales</taxon>
        <taxon>Fictibacillaceae</taxon>
        <taxon>Fictibacillus</taxon>
    </lineage>
</organism>
<evidence type="ECO:0000256" key="4">
    <source>
        <dbReference type="PROSITE-ProRule" id="PRU00409"/>
    </source>
</evidence>
<dbReference type="Pfam" id="PF08443">
    <property type="entry name" value="RimK"/>
    <property type="match status" value="1"/>
</dbReference>
<proteinExistence type="predicted"/>
<dbReference type="GO" id="GO:0005737">
    <property type="term" value="C:cytoplasm"/>
    <property type="evidence" value="ECO:0007669"/>
    <property type="project" value="TreeGrafter"/>
</dbReference>
<feature type="domain" description="ATP-grasp" evidence="5">
    <location>
        <begin position="104"/>
        <end position="282"/>
    </location>
</feature>
<gene>
    <name evidence="6" type="ORF">LCY76_15245</name>
</gene>
<dbReference type="PANTHER" id="PTHR21621">
    <property type="entry name" value="RIBOSOMAL PROTEIN S6 MODIFICATION PROTEIN"/>
    <property type="match status" value="1"/>
</dbReference>
<protein>
    <submittedName>
        <fullName evidence="6">RimK family alpha-L-glutamate ligase</fullName>
    </submittedName>
</protein>
<sequence>MSKRGWLIYSVQDAEKNASFISWMKEEAAAAGLDLELRYIERFAFGVTENKLSLYYDKLQEHLPAFAVVRTIHPLFSLQLEQMGVKIFNSSYVSRVANDKARTHQLLAEAGIPMMDTLFISPSLYRPDSLPFDFPLIAKLSSGRGGEQVYLVTEEQELREALSAYPHQEWVIQKPAAHPGRDVRVFVVGDQIVGAVLRSSDEDFRANFSLGGNAQFYDLNEEQIVLAQKIMSHFEMGMAGIDFLLDKDDSFIFNEVEDVVGSRTLSATSDINIVRTYMAHIAAQIKEPESD</sequence>
<name>A0A9X2BER1_9BACL</name>
<dbReference type="GO" id="GO:0046872">
    <property type="term" value="F:metal ion binding"/>
    <property type="evidence" value="ECO:0007669"/>
    <property type="project" value="UniProtKB-KW"/>
</dbReference>
<dbReference type="PANTHER" id="PTHR21621:SF0">
    <property type="entry name" value="BETA-CITRYLGLUTAMATE SYNTHASE B-RELATED"/>
    <property type="match status" value="1"/>
</dbReference>
<dbReference type="AlphaFoldDB" id="A0A9X2BER1"/>
<evidence type="ECO:0000256" key="3">
    <source>
        <dbReference type="ARBA" id="ARBA00022840"/>
    </source>
</evidence>
<evidence type="ECO:0000313" key="7">
    <source>
        <dbReference type="Proteomes" id="UP001139011"/>
    </source>
</evidence>
<keyword evidence="6" id="KW-0436">Ligase</keyword>
<dbReference type="InterPro" id="IPR011761">
    <property type="entry name" value="ATP-grasp"/>
</dbReference>